<gene>
    <name evidence="1" type="ORF">J2793_001940</name>
</gene>
<dbReference type="EMBL" id="JAURTK010000002">
    <property type="protein sequence ID" value="MDP9646507.1"/>
    <property type="molecule type" value="Genomic_DNA"/>
</dbReference>
<dbReference type="RefSeq" id="WP_392393492.1">
    <property type="nucleotide sequence ID" value="NZ_JAURTK010000002.1"/>
</dbReference>
<protein>
    <submittedName>
        <fullName evidence="1">Uncharacterized protein</fullName>
    </submittedName>
</protein>
<reference evidence="1" key="1">
    <citation type="submission" date="2023-07" db="EMBL/GenBank/DDBJ databases">
        <title>Sorghum-associated microbial communities from plants grown in Nebraska, USA.</title>
        <authorList>
            <person name="Schachtman D."/>
        </authorList>
    </citation>
    <scope>NUCLEOTIDE SEQUENCE</scope>
    <source>
        <strain evidence="1">DS1061</strain>
    </source>
</reference>
<sequence>MTLSGVSMCWVVEFAGFTDYAVRGLIDTQALEGSLPDSKRRSELLATGCRNAWPTSLRENLYGCTVSDGYFVTANREVFRSKEQSLGVDQAASLSMLEIATFEAKG</sequence>
<dbReference type="Proteomes" id="UP001229486">
    <property type="component" value="Unassembled WGS sequence"/>
</dbReference>
<name>A0AB73I9E2_9BURK</name>
<evidence type="ECO:0000313" key="1">
    <source>
        <dbReference type="EMBL" id="MDP9646507.1"/>
    </source>
</evidence>
<comment type="caution">
    <text evidence="1">The sequence shown here is derived from an EMBL/GenBank/DDBJ whole genome shotgun (WGS) entry which is preliminary data.</text>
</comment>
<evidence type="ECO:0000313" key="2">
    <source>
        <dbReference type="Proteomes" id="UP001229486"/>
    </source>
</evidence>
<proteinExistence type="predicted"/>
<dbReference type="AlphaFoldDB" id="A0AB73I9E2"/>
<accession>A0AB73I9E2</accession>
<organism evidence="1 2">
    <name type="scientific">Paraburkholderia caledonica</name>
    <dbReference type="NCBI Taxonomy" id="134536"/>
    <lineage>
        <taxon>Bacteria</taxon>
        <taxon>Pseudomonadati</taxon>
        <taxon>Pseudomonadota</taxon>
        <taxon>Betaproteobacteria</taxon>
        <taxon>Burkholderiales</taxon>
        <taxon>Burkholderiaceae</taxon>
        <taxon>Paraburkholderia</taxon>
    </lineage>
</organism>